<accession>A0AA39RJZ9</accession>
<dbReference type="Gene3D" id="3.30.70.270">
    <property type="match status" value="2"/>
</dbReference>
<dbReference type="Proteomes" id="UP001168877">
    <property type="component" value="Unassembled WGS sequence"/>
</dbReference>
<dbReference type="InterPro" id="IPR036397">
    <property type="entry name" value="RNaseH_sf"/>
</dbReference>
<dbReference type="CDD" id="cd09279">
    <property type="entry name" value="RNase_HI_like"/>
    <property type="match status" value="1"/>
</dbReference>
<dbReference type="GO" id="GO:0006310">
    <property type="term" value="P:DNA recombination"/>
    <property type="evidence" value="ECO:0007669"/>
    <property type="project" value="UniProtKB-KW"/>
</dbReference>
<feature type="domain" description="RNase H type-1" evidence="3">
    <location>
        <begin position="1256"/>
        <end position="1385"/>
    </location>
</feature>
<dbReference type="Gene3D" id="3.10.10.10">
    <property type="entry name" value="HIV Type 1 Reverse Transcriptase, subunit A, domain 1"/>
    <property type="match status" value="1"/>
</dbReference>
<evidence type="ECO:0000256" key="2">
    <source>
        <dbReference type="SAM" id="MobiDB-lite"/>
    </source>
</evidence>
<proteinExistence type="predicted"/>
<feature type="compositionally biased region" description="Basic and acidic residues" evidence="2">
    <location>
        <begin position="89"/>
        <end position="101"/>
    </location>
</feature>
<dbReference type="SUPFAM" id="SSF53098">
    <property type="entry name" value="Ribonuclease H-like"/>
    <property type="match status" value="1"/>
</dbReference>
<protein>
    <recommendedName>
        <fullName evidence="3">RNase H type-1 domain-containing protein</fullName>
    </recommendedName>
</protein>
<feature type="region of interest" description="Disordered" evidence="2">
    <location>
        <begin position="1"/>
        <end position="45"/>
    </location>
</feature>
<dbReference type="CDD" id="cd00303">
    <property type="entry name" value="retropepsin_like"/>
    <property type="match status" value="1"/>
</dbReference>
<dbReference type="Pfam" id="PF13456">
    <property type="entry name" value="RVT_3"/>
    <property type="match status" value="1"/>
</dbReference>
<dbReference type="InterPro" id="IPR043502">
    <property type="entry name" value="DNA/RNA_pol_sf"/>
</dbReference>
<feature type="compositionally biased region" description="Basic residues" evidence="2">
    <location>
        <begin position="134"/>
        <end position="143"/>
    </location>
</feature>
<dbReference type="GO" id="GO:0003676">
    <property type="term" value="F:nucleic acid binding"/>
    <property type="evidence" value="ECO:0007669"/>
    <property type="project" value="InterPro"/>
</dbReference>
<dbReference type="Pfam" id="PF17919">
    <property type="entry name" value="RT_RNaseH_2"/>
    <property type="match status" value="1"/>
</dbReference>
<dbReference type="Pfam" id="PF03732">
    <property type="entry name" value="Retrotrans_gag"/>
    <property type="match status" value="1"/>
</dbReference>
<feature type="compositionally biased region" description="Basic and acidic residues" evidence="2">
    <location>
        <begin position="784"/>
        <end position="797"/>
    </location>
</feature>
<dbReference type="PANTHER" id="PTHR48475">
    <property type="entry name" value="RIBONUCLEASE H"/>
    <property type="match status" value="1"/>
</dbReference>
<evidence type="ECO:0000313" key="5">
    <source>
        <dbReference type="Proteomes" id="UP001168877"/>
    </source>
</evidence>
<dbReference type="Gene3D" id="3.30.420.10">
    <property type="entry name" value="Ribonuclease H-like superfamily/Ribonuclease H"/>
    <property type="match status" value="1"/>
</dbReference>
<dbReference type="InterPro" id="IPR005162">
    <property type="entry name" value="Retrotrans_gag_dom"/>
</dbReference>
<feature type="region of interest" description="Disordered" evidence="2">
    <location>
        <begin position="516"/>
        <end position="561"/>
    </location>
</feature>
<comment type="caution">
    <text evidence="4">The sequence shown here is derived from an EMBL/GenBank/DDBJ whole genome shotgun (WGS) entry which is preliminary data.</text>
</comment>
<feature type="region of interest" description="Disordered" evidence="2">
    <location>
        <begin position="59"/>
        <end position="177"/>
    </location>
</feature>
<dbReference type="InterPro" id="IPR043128">
    <property type="entry name" value="Rev_trsase/Diguanyl_cyclase"/>
</dbReference>
<dbReference type="Gene3D" id="2.40.70.10">
    <property type="entry name" value="Acid Proteases"/>
    <property type="match status" value="1"/>
</dbReference>
<organism evidence="4 5">
    <name type="scientific">Acer saccharum</name>
    <name type="common">Sugar maple</name>
    <dbReference type="NCBI Taxonomy" id="4024"/>
    <lineage>
        <taxon>Eukaryota</taxon>
        <taxon>Viridiplantae</taxon>
        <taxon>Streptophyta</taxon>
        <taxon>Embryophyta</taxon>
        <taxon>Tracheophyta</taxon>
        <taxon>Spermatophyta</taxon>
        <taxon>Magnoliopsida</taxon>
        <taxon>eudicotyledons</taxon>
        <taxon>Gunneridae</taxon>
        <taxon>Pentapetalae</taxon>
        <taxon>rosids</taxon>
        <taxon>malvids</taxon>
        <taxon>Sapindales</taxon>
        <taxon>Sapindaceae</taxon>
        <taxon>Hippocastanoideae</taxon>
        <taxon>Acereae</taxon>
        <taxon>Acer</taxon>
    </lineage>
</organism>
<dbReference type="InterPro" id="IPR041577">
    <property type="entry name" value="RT_RNaseH_2"/>
</dbReference>
<dbReference type="GO" id="GO:0004523">
    <property type="term" value="F:RNA-DNA hybrid ribonuclease activity"/>
    <property type="evidence" value="ECO:0007669"/>
    <property type="project" value="InterPro"/>
</dbReference>
<keyword evidence="5" id="KW-1185">Reference proteome</keyword>
<evidence type="ECO:0000256" key="1">
    <source>
        <dbReference type="ARBA" id="ARBA00023172"/>
    </source>
</evidence>
<reference evidence="4" key="1">
    <citation type="journal article" date="2022" name="Plant J.">
        <title>Strategies of tolerance reflected in two North American maple genomes.</title>
        <authorList>
            <person name="McEvoy S.L."/>
            <person name="Sezen U.U."/>
            <person name="Trouern-Trend A."/>
            <person name="McMahon S.M."/>
            <person name="Schaberg P.G."/>
            <person name="Yang J."/>
            <person name="Wegrzyn J.L."/>
            <person name="Swenson N.G."/>
        </authorList>
    </citation>
    <scope>NUCLEOTIDE SEQUENCE</scope>
    <source>
        <strain evidence="4">NS2018</strain>
    </source>
</reference>
<dbReference type="InterPro" id="IPR000477">
    <property type="entry name" value="RT_dom"/>
</dbReference>
<name>A0AA39RJZ9_ACESA</name>
<gene>
    <name evidence="4" type="ORF">LWI29_028396</name>
</gene>
<dbReference type="InterPro" id="IPR021109">
    <property type="entry name" value="Peptidase_aspartic_dom_sf"/>
</dbReference>
<feature type="compositionally biased region" description="Basic and acidic residues" evidence="2">
    <location>
        <begin position="121"/>
        <end position="133"/>
    </location>
</feature>
<evidence type="ECO:0000259" key="3">
    <source>
        <dbReference type="PROSITE" id="PS50879"/>
    </source>
</evidence>
<feature type="compositionally biased region" description="Basic and acidic residues" evidence="2">
    <location>
        <begin position="166"/>
        <end position="177"/>
    </location>
</feature>
<dbReference type="EMBL" id="JAUESC010000387">
    <property type="protein sequence ID" value="KAK0574746.1"/>
    <property type="molecule type" value="Genomic_DNA"/>
</dbReference>
<dbReference type="PROSITE" id="PS50879">
    <property type="entry name" value="RNASE_H_1"/>
    <property type="match status" value="1"/>
</dbReference>
<dbReference type="SUPFAM" id="SSF56672">
    <property type="entry name" value="DNA/RNA polymerases"/>
    <property type="match status" value="1"/>
</dbReference>
<dbReference type="InterPro" id="IPR002156">
    <property type="entry name" value="RNaseH_domain"/>
</dbReference>
<dbReference type="CDD" id="cd01647">
    <property type="entry name" value="RT_LTR"/>
    <property type="match status" value="1"/>
</dbReference>
<sequence>MNNDSDRDGNSSGDIVVEPTAPTRDRAVAIGEQSAATPGTRAADPGILLRSEVHIAILDAQARQSTKETPQDHTEDFEGRKQRKGKGVMNEESREERDQARTHGVNSSDTHQRNRRRHRSISSEDKSPRPRRELRSKRAKRRRSESTEDRRSPDERGNHGRMTIKSRLDPAGEPTGHRDVILQELSRKVSAMARRYGLNVSSDDESDSPFIETIARTQFPDRFRMPTIEQYKENRDPKEHVRRFRNIMAQYSSNDGLLCLTFPQTFGDLASRWFGRLPPGTISSFSNLSKAFIRQFMGSVQRRKSLAHLSNLKQERNESIKKYLGRFGKEVAQIEDASDVAIIVTFTNGLQSGRLSFDLRRDRPKTYEEMMEIAGDYALAEEEEVAQGGSYVHGHKPDSKSDHKDDKKMQSRDRQKDEKGQKGYSRESRGNTRANKFRGRYNHYTPLTGDQEEILSMVEDKGLAKYPRQQSANARRDTTKYCRFHKDHGHETSKCFQLRDHIESLIRDGHLKDFALKGDKHNGRRDGRQGNGQERKSLRRNSPNAAINTIFGGPHTGRSNRERMSEVREVMYESRSMEINSVQINPKKGREGHDPITFTVEDSDGIDAKPNDAIVVGVRIAHRDVLRVMIDNGSSADILSARVYDELRLDRKDLEPFHVPLKGFGGTEVRSLGTVKLPVRFGTAPCRRTILLDFVVVNVVDIHNWPYNALLGRPFLNKARAVTSTHELKIKFPTEFGVGELRGSQEMARRANLSIFKDKAGMETLNIFEVDREVQEDNPENFELDPRDKTSREKEEPTESIILDETEPDKTVKIGAGLTEQVKKDVMNLLKEYRGIFAWCHEDMPGIDRSVISHNLAVNEKCKPVVQKRRSFNPERSVAIKEEVSKLLAAGFPLPRIDQLVDATAGHETLSFMDAYSGYNQIKMHKPDEEKTAFTTDQGLYCYTVMPFGLKNAGATYQRLVNKMFARQIGRNMEVYVDDMLTKNITADRHADDLRETFDVLVKYEMKLNPAKCVFGVPSGRFLGYQVHQRGIEVNPEKIQSLARMVSPKTLKDLQKLMGCLASLSRFIAKSTDRCLPFFKALKKGKGIEWNEDCEKAFQALKDYLGQAPLLSKPETGETLYMYLSVSEAATSSVLVRQEDGIQKPIYYTSKALLPAETRYSPVEKMSLALITSARKLRPYFQAHKIGVYTNCPLKLILQKPEVSGRLTKWAIELSEFDVEYLPRTVIKAQAVADFVAEFTKPSIEVARMMVEQNQKIFKWQLCVDGSSNTHGSGAGVVVSTPEGDSIECALRFDFKATNNQAEYEALIAGLKVCTILGADEVEIFSDSQVVVNQVLDEYQAREESMITYLELAKELLERFKEYRIVHIPREENEKADALAKLASATINIWPKNISMIRLLQPSIVKTKEVGAVFGERNSWITPIKEYLVNDVLPSDPLEAK</sequence>
<feature type="compositionally biased region" description="Basic and acidic residues" evidence="2">
    <location>
        <begin position="395"/>
        <end position="430"/>
    </location>
</feature>
<feature type="region of interest" description="Disordered" evidence="2">
    <location>
        <begin position="384"/>
        <end position="445"/>
    </location>
</feature>
<reference evidence="4" key="2">
    <citation type="submission" date="2023-06" db="EMBL/GenBank/DDBJ databases">
        <authorList>
            <person name="Swenson N.G."/>
            <person name="Wegrzyn J.L."/>
            <person name="Mcevoy S.L."/>
        </authorList>
    </citation>
    <scope>NUCLEOTIDE SEQUENCE</scope>
    <source>
        <strain evidence="4">NS2018</strain>
        <tissue evidence="4">Leaf</tissue>
    </source>
</reference>
<feature type="region of interest" description="Disordered" evidence="2">
    <location>
        <begin position="776"/>
        <end position="802"/>
    </location>
</feature>
<feature type="compositionally biased region" description="Basic and acidic residues" evidence="2">
    <location>
        <begin position="516"/>
        <end position="536"/>
    </location>
</feature>
<feature type="compositionally biased region" description="Basic and acidic residues" evidence="2">
    <location>
        <begin position="144"/>
        <end position="158"/>
    </location>
</feature>
<evidence type="ECO:0000313" key="4">
    <source>
        <dbReference type="EMBL" id="KAK0574746.1"/>
    </source>
</evidence>
<keyword evidence="1" id="KW-0233">DNA recombination</keyword>
<feature type="compositionally biased region" description="Basic and acidic residues" evidence="2">
    <location>
        <begin position="65"/>
        <end position="80"/>
    </location>
</feature>
<dbReference type="PANTHER" id="PTHR48475:SF2">
    <property type="entry name" value="RIBONUCLEASE H"/>
    <property type="match status" value="1"/>
</dbReference>
<dbReference type="InterPro" id="IPR012337">
    <property type="entry name" value="RNaseH-like_sf"/>
</dbReference>
<dbReference type="Pfam" id="PF00078">
    <property type="entry name" value="RVT_1"/>
    <property type="match status" value="1"/>
</dbReference>